<proteinExistence type="predicted"/>
<sequence>MATLSSQDINVLQSIDSISSYMQFVENFSCLERAFQAATLGKEKNDDLVSKLERLRKNIDVTNLNKQQKSDFINKFNVLMRMANGALRGSFTIQEMAAAKRGET</sequence>
<accession>A0ABR2GRR4</accession>
<evidence type="ECO:0000313" key="2">
    <source>
        <dbReference type="EMBL" id="KAK8836629.1"/>
    </source>
</evidence>
<evidence type="ECO:0000313" key="3">
    <source>
        <dbReference type="Proteomes" id="UP001470230"/>
    </source>
</evidence>
<gene>
    <name evidence="1" type="ORF">M9Y10_037562</name>
    <name evidence="2" type="ORF">M9Y10_037563</name>
</gene>
<reference evidence="2 3" key="1">
    <citation type="submission" date="2024-04" db="EMBL/GenBank/DDBJ databases">
        <title>Tritrichomonas musculus Genome.</title>
        <authorList>
            <person name="Alves-Ferreira E."/>
            <person name="Grigg M."/>
            <person name="Lorenzi H."/>
            <person name="Galac M."/>
        </authorList>
    </citation>
    <scope>NUCLEOTIDE SEQUENCE [LARGE SCALE GENOMIC DNA]</scope>
    <source>
        <strain evidence="2 3">EAF2021</strain>
    </source>
</reference>
<dbReference type="Proteomes" id="UP001470230">
    <property type="component" value="Unassembled WGS sequence"/>
</dbReference>
<protein>
    <submittedName>
        <fullName evidence="2">Uncharacterized protein</fullName>
    </submittedName>
</protein>
<name>A0ABR2GRR4_9EUKA</name>
<dbReference type="EMBL" id="JAPFFF010000064">
    <property type="protein sequence ID" value="KAK8836628.1"/>
    <property type="molecule type" value="Genomic_DNA"/>
</dbReference>
<organism evidence="2 3">
    <name type="scientific">Tritrichomonas musculus</name>
    <dbReference type="NCBI Taxonomy" id="1915356"/>
    <lineage>
        <taxon>Eukaryota</taxon>
        <taxon>Metamonada</taxon>
        <taxon>Parabasalia</taxon>
        <taxon>Tritrichomonadida</taxon>
        <taxon>Tritrichomonadidae</taxon>
        <taxon>Tritrichomonas</taxon>
    </lineage>
</organism>
<comment type="caution">
    <text evidence="2">The sequence shown here is derived from an EMBL/GenBank/DDBJ whole genome shotgun (WGS) entry which is preliminary data.</text>
</comment>
<keyword evidence="3" id="KW-1185">Reference proteome</keyword>
<evidence type="ECO:0000313" key="1">
    <source>
        <dbReference type="EMBL" id="KAK8836628.1"/>
    </source>
</evidence>
<dbReference type="EMBL" id="JAPFFF010000064">
    <property type="protein sequence ID" value="KAK8836629.1"/>
    <property type="molecule type" value="Genomic_DNA"/>
</dbReference>